<evidence type="ECO:0000313" key="3">
    <source>
        <dbReference type="EMBL" id="SVB55327.1"/>
    </source>
</evidence>
<gene>
    <name evidence="3" type="ORF">METZ01_LOCUS208181</name>
</gene>
<reference evidence="3" key="1">
    <citation type="submission" date="2018-05" db="EMBL/GenBank/DDBJ databases">
        <authorList>
            <person name="Lanie J.A."/>
            <person name="Ng W.-L."/>
            <person name="Kazmierczak K.M."/>
            <person name="Andrzejewski T.M."/>
            <person name="Davidsen T.M."/>
            <person name="Wayne K.J."/>
            <person name="Tettelin H."/>
            <person name="Glass J.I."/>
            <person name="Rusch D."/>
            <person name="Podicherti R."/>
            <person name="Tsui H.-C.T."/>
            <person name="Winkler M.E."/>
        </authorList>
    </citation>
    <scope>NUCLEOTIDE SEQUENCE</scope>
</reference>
<evidence type="ECO:0000256" key="1">
    <source>
        <dbReference type="ARBA" id="ARBA00005953"/>
    </source>
</evidence>
<dbReference type="InterPro" id="IPR050563">
    <property type="entry name" value="4-hydroxybenzoyl-CoA_TE"/>
</dbReference>
<dbReference type="GO" id="GO:0047617">
    <property type="term" value="F:fatty acyl-CoA hydrolase activity"/>
    <property type="evidence" value="ECO:0007669"/>
    <property type="project" value="TreeGrafter"/>
</dbReference>
<dbReference type="Gene3D" id="3.10.129.10">
    <property type="entry name" value="Hotdog Thioesterase"/>
    <property type="match status" value="1"/>
</dbReference>
<accession>A0A382EZR9</accession>
<sequence length="127" mass="14750">RDHELDRFGVVNNAVYQNYLEHARHAFLAYREISLSKLLEGNYRPVVTRMELDYVLPLQSGDLFSVQVWLCRITRIKFHFFQQIQKVPSMQTTTRAQVIGTFLGPNNRPVIPDGMKSLLTLENNENA</sequence>
<dbReference type="SUPFAM" id="SSF54637">
    <property type="entry name" value="Thioesterase/thiol ester dehydrase-isomerase"/>
    <property type="match status" value="1"/>
</dbReference>
<protein>
    <submittedName>
        <fullName evidence="3">Uncharacterized protein</fullName>
    </submittedName>
</protein>
<keyword evidence="2" id="KW-0378">Hydrolase</keyword>
<dbReference type="AlphaFoldDB" id="A0A382EZR9"/>
<dbReference type="Pfam" id="PF13279">
    <property type="entry name" value="4HBT_2"/>
    <property type="match status" value="1"/>
</dbReference>
<dbReference type="CDD" id="cd00586">
    <property type="entry name" value="4HBT"/>
    <property type="match status" value="1"/>
</dbReference>
<name>A0A382EZR9_9ZZZZ</name>
<evidence type="ECO:0000256" key="2">
    <source>
        <dbReference type="ARBA" id="ARBA00022801"/>
    </source>
</evidence>
<organism evidence="3">
    <name type="scientific">marine metagenome</name>
    <dbReference type="NCBI Taxonomy" id="408172"/>
    <lineage>
        <taxon>unclassified sequences</taxon>
        <taxon>metagenomes</taxon>
        <taxon>ecological metagenomes</taxon>
    </lineage>
</organism>
<dbReference type="EMBL" id="UINC01046829">
    <property type="protein sequence ID" value="SVB55327.1"/>
    <property type="molecule type" value="Genomic_DNA"/>
</dbReference>
<feature type="non-terminal residue" evidence="3">
    <location>
        <position position="1"/>
    </location>
</feature>
<comment type="similarity">
    <text evidence="1">Belongs to the 4-hydroxybenzoyl-CoA thioesterase family.</text>
</comment>
<proteinExistence type="inferred from homology"/>
<dbReference type="InterPro" id="IPR029069">
    <property type="entry name" value="HotDog_dom_sf"/>
</dbReference>
<dbReference type="PANTHER" id="PTHR31793:SF27">
    <property type="entry name" value="NOVEL THIOESTERASE SUPERFAMILY DOMAIN AND SAPOSIN A-TYPE DOMAIN CONTAINING PROTEIN (0610012H03RIK)"/>
    <property type="match status" value="1"/>
</dbReference>
<dbReference type="PANTHER" id="PTHR31793">
    <property type="entry name" value="4-HYDROXYBENZOYL-COA THIOESTERASE FAMILY MEMBER"/>
    <property type="match status" value="1"/>
</dbReference>